<keyword evidence="2" id="KW-1185">Reference proteome</keyword>
<dbReference type="EMBL" id="CP019454">
    <property type="protein sequence ID" value="AUW94729.1"/>
    <property type="molecule type" value="Genomic_DNA"/>
</dbReference>
<accession>A0ABN5H2I6</accession>
<reference evidence="1 2" key="1">
    <citation type="journal article" date="2019" name="Sci. Rep.">
        <title>Sulfobacillus thermotolerans: new insights into resistance and metabolic capacities of acidophilic chemolithotrophs.</title>
        <authorList>
            <person name="Panyushkina A.E."/>
            <person name="Babenko V.V."/>
            <person name="Nikitina A.S."/>
            <person name="Selezneva O.V."/>
            <person name="Tsaplina I.A."/>
            <person name="Letarova M.A."/>
            <person name="Kostryukova E.S."/>
            <person name="Letarov A.V."/>
        </authorList>
    </citation>
    <scope>NUCLEOTIDE SEQUENCE [LARGE SCALE GENOMIC DNA]</scope>
    <source>
        <strain evidence="1 2">Kr1</strain>
    </source>
</reference>
<evidence type="ECO:0000313" key="2">
    <source>
        <dbReference type="Proteomes" id="UP000325292"/>
    </source>
</evidence>
<proteinExistence type="predicted"/>
<dbReference type="Pfam" id="PF11209">
    <property type="entry name" value="LmeA"/>
    <property type="match status" value="1"/>
</dbReference>
<dbReference type="Proteomes" id="UP000325292">
    <property type="component" value="Chromosome"/>
</dbReference>
<gene>
    <name evidence="1" type="ORF">BXT84_12890</name>
</gene>
<sequence length="221" mass="23228">MSRFIQVLAALVIILAGLQWGVPRWVSGKAAAAIARTDGGVAPSIALTAMPFWIIAQGRFQDVYVNAKGVTFDGLKVDQAIVNWQNGQVSVPALERNALVVKKPGRMSVTVVLDGPALGAFLATEGPIRDPVVTIASGVMTIQGKVSLGGVVLPLNTQGTLTVSPDKTAILFHPTSIDGIALPLLTDLQIFQISQLHLPVQLVIQSVTLSDNQLIVKAGTP</sequence>
<organism evidence="1 2">
    <name type="scientific">Sulfobacillus thermotolerans</name>
    <dbReference type="NCBI Taxonomy" id="338644"/>
    <lineage>
        <taxon>Bacteria</taxon>
        <taxon>Bacillati</taxon>
        <taxon>Bacillota</taxon>
        <taxon>Clostridia</taxon>
        <taxon>Eubacteriales</taxon>
        <taxon>Clostridiales Family XVII. Incertae Sedis</taxon>
        <taxon>Sulfobacillus</taxon>
    </lineage>
</organism>
<evidence type="ECO:0000313" key="1">
    <source>
        <dbReference type="EMBL" id="AUW94729.1"/>
    </source>
</evidence>
<dbReference type="InterPro" id="IPR021373">
    <property type="entry name" value="DUF2993"/>
</dbReference>
<name>A0ABN5H2I6_9FIRM</name>
<evidence type="ECO:0008006" key="3">
    <source>
        <dbReference type="Google" id="ProtNLM"/>
    </source>
</evidence>
<protein>
    <recommendedName>
        <fullName evidence="3">DUF2993 domain-containing protein</fullName>
    </recommendedName>
</protein>